<sequence>MSESDLFRVFNTSASALTAQSVRLNTVASNLANASTAASTPEATYKSKQVLFQTVIDQENPNRASMPVRVADIVDSPAKPIPTYEPNHPQANDDGYVFRPAISVVEEMANMMSASRSYEANVEVINTSRQILQRTLQVGQS</sequence>
<dbReference type="InterPro" id="IPR010930">
    <property type="entry name" value="Flg_bb/hook_C_dom"/>
</dbReference>
<dbReference type="GO" id="GO:0071978">
    <property type="term" value="P:bacterial-type flagellum-dependent swarming motility"/>
    <property type="evidence" value="ECO:0007669"/>
    <property type="project" value="TreeGrafter"/>
</dbReference>
<dbReference type="AlphaFoldDB" id="A0A4R3MWH5"/>
<dbReference type="RefSeq" id="WP_132977230.1">
    <property type="nucleotide sequence ID" value="NZ_SMAO01000005.1"/>
</dbReference>
<dbReference type="Pfam" id="PF00460">
    <property type="entry name" value="Flg_bb_rod"/>
    <property type="match status" value="1"/>
</dbReference>
<evidence type="ECO:0000313" key="9">
    <source>
        <dbReference type="EMBL" id="TCT20605.1"/>
    </source>
</evidence>
<evidence type="ECO:0000313" key="10">
    <source>
        <dbReference type="Proteomes" id="UP000295717"/>
    </source>
</evidence>
<feature type="domain" description="Flagellar basal-body/hook protein C-terminal" evidence="8">
    <location>
        <begin position="95"/>
        <end position="137"/>
    </location>
</feature>
<evidence type="ECO:0000256" key="3">
    <source>
        <dbReference type="ARBA" id="ARBA00017941"/>
    </source>
</evidence>
<evidence type="ECO:0000256" key="2">
    <source>
        <dbReference type="ARBA" id="ARBA00009677"/>
    </source>
</evidence>
<dbReference type="PANTHER" id="PTHR30435:SF2">
    <property type="entry name" value="FLAGELLAR BASAL-BODY ROD PROTEIN FLGC"/>
    <property type="match status" value="1"/>
</dbReference>
<dbReference type="EMBL" id="SMAO01000005">
    <property type="protein sequence ID" value="TCT20605.1"/>
    <property type="molecule type" value="Genomic_DNA"/>
</dbReference>
<evidence type="ECO:0000259" key="8">
    <source>
        <dbReference type="Pfam" id="PF06429"/>
    </source>
</evidence>
<dbReference type="InterPro" id="IPR019776">
    <property type="entry name" value="Flagellar_basal_body_rod_CS"/>
</dbReference>
<protein>
    <recommendedName>
        <fullName evidence="3 6">Flagellar basal-body rod protein FlgC</fullName>
    </recommendedName>
</protein>
<evidence type="ECO:0000256" key="5">
    <source>
        <dbReference type="ARBA" id="ARBA00025933"/>
    </source>
</evidence>
<evidence type="ECO:0000259" key="7">
    <source>
        <dbReference type="Pfam" id="PF00460"/>
    </source>
</evidence>
<dbReference type="InterPro" id="IPR001444">
    <property type="entry name" value="Flag_bb_rod_N"/>
</dbReference>
<comment type="subunit">
    <text evidence="5 6">The basal body constitutes a major portion of the flagellar organelle and consists of four rings (L,P,S, and M) mounted on a central rod. The rod consists of about 26 subunits of FlgG in the distal portion, and FlgB, FlgC and FlgF are thought to build up the proximal portion of the rod with about 6 subunits each.</text>
</comment>
<dbReference type="PANTHER" id="PTHR30435">
    <property type="entry name" value="FLAGELLAR PROTEIN"/>
    <property type="match status" value="1"/>
</dbReference>
<keyword evidence="10" id="KW-1185">Reference proteome</keyword>
<keyword evidence="9" id="KW-0969">Cilium</keyword>
<comment type="caution">
    <text evidence="9">The sequence shown here is derived from an EMBL/GenBank/DDBJ whole genome shotgun (WGS) entry which is preliminary data.</text>
</comment>
<dbReference type="OrthoDB" id="9794148at2"/>
<dbReference type="NCBIfam" id="TIGR01395">
    <property type="entry name" value="FlgC"/>
    <property type="match status" value="1"/>
</dbReference>
<reference evidence="9 10" key="1">
    <citation type="submission" date="2019-03" db="EMBL/GenBank/DDBJ databases">
        <title>Genomic Encyclopedia of Type Strains, Phase IV (KMG-IV): sequencing the most valuable type-strain genomes for metagenomic binning, comparative biology and taxonomic classification.</title>
        <authorList>
            <person name="Goeker M."/>
        </authorList>
    </citation>
    <scope>NUCLEOTIDE SEQUENCE [LARGE SCALE GENOMIC DNA]</scope>
    <source>
        <strain evidence="9 10">DSM 13587</strain>
    </source>
</reference>
<evidence type="ECO:0000256" key="4">
    <source>
        <dbReference type="ARBA" id="ARBA00023143"/>
    </source>
</evidence>
<comment type="subcellular location">
    <subcellularLocation>
        <location evidence="1 6">Bacterial flagellum basal body</location>
    </subcellularLocation>
</comment>
<evidence type="ECO:0000256" key="1">
    <source>
        <dbReference type="ARBA" id="ARBA00004117"/>
    </source>
</evidence>
<keyword evidence="9" id="KW-0966">Cell projection</keyword>
<dbReference type="PROSITE" id="PS00588">
    <property type="entry name" value="FLAGELLA_BB_ROD"/>
    <property type="match status" value="1"/>
</dbReference>
<accession>A0A4R3MWH5</accession>
<proteinExistence type="inferred from homology"/>
<comment type="similarity">
    <text evidence="2">Belongs to the flagella basal body rod proteins family.</text>
</comment>
<evidence type="ECO:0000256" key="6">
    <source>
        <dbReference type="RuleBase" id="RU362062"/>
    </source>
</evidence>
<dbReference type="Pfam" id="PF06429">
    <property type="entry name" value="Flg_bbr_C"/>
    <property type="match status" value="1"/>
</dbReference>
<dbReference type="InterPro" id="IPR006299">
    <property type="entry name" value="FlgC"/>
</dbReference>
<name>A0A4R3MWH5_9GAMM</name>
<keyword evidence="4 6" id="KW-0975">Bacterial flagellum</keyword>
<keyword evidence="9" id="KW-0282">Flagellum</keyword>
<organism evidence="9 10">
    <name type="scientific">Thiobaca trueperi</name>
    <dbReference type="NCBI Taxonomy" id="127458"/>
    <lineage>
        <taxon>Bacteria</taxon>
        <taxon>Pseudomonadati</taxon>
        <taxon>Pseudomonadota</taxon>
        <taxon>Gammaproteobacteria</taxon>
        <taxon>Chromatiales</taxon>
        <taxon>Chromatiaceae</taxon>
        <taxon>Thiobaca</taxon>
    </lineage>
</organism>
<gene>
    <name evidence="9" type="ORF">EDC35_10543</name>
</gene>
<dbReference type="GO" id="GO:0030694">
    <property type="term" value="C:bacterial-type flagellum basal body, rod"/>
    <property type="evidence" value="ECO:0007669"/>
    <property type="project" value="UniProtKB-UniRule"/>
</dbReference>
<dbReference type="Proteomes" id="UP000295717">
    <property type="component" value="Unassembled WGS sequence"/>
</dbReference>
<feature type="domain" description="Flagellar basal body rod protein N-terminal" evidence="7">
    <location>
        <begin position="10"/>
        <end position="36"/>
    </location>
</feature>